<name>A0A6G4ZE66_CLOPF</name>
<dbReference type="Pfam" id="PF02517">
    <property type="entry name" value="Rce1-like"/>
    <property type="match status" value="1"/>
</dbReference>
<gene>
    <name evidence="4" type="ORF">EHZ11_06220</name>
    <name evidence="3" type="ORF">G6Z02_06625</name>
</gene>
<organism evidence="3">
    <name type="scientific">Clostridium perfringens</name>
    <dbReference type="NCBI Taxonomy" id="1502"/>
    <lineage>
        <taxon>Bacteria</taxon>
        <taxon>Bacillati</taxon>
        <taxon>Bacillota</taxon>
        <taxon>Clostridia</taxon>
        <taxon>Eubacteriales</taxon>
        <taxon>Clostridiaceae</taxon>
        <taxon>Clostridium</taxon>
    </lineage>
</organism>
<keyword evidence="1" id="KW-0812">Transmembrane</keyword>
<keyword evidence="3" id="KW-0378">Hydrolase</keyword>
<protein>
    <submittedName>
        <fullName evidence="3">CPBP family intramembrane metalloprotease</fullName>
    </submittedName>
</protein>
<dbReference type="GO" id="GO:0080120">
    <property type="term" value="P:CAAX-box protein maturation"/>
    <property type="evidence" value="ECO:0007669"/>
    <property type="project" value="UniProtKB-ARBA"/>
</dbReference>
<evidence type="ECO:0000313" key="5">
    <source>
        <dbReference type="Proteomes" id="UP000273641"/>
    </source>
</evidence>
<evidence type="ECO:0000259" key="2">
    <source>
        <dbReference type="Pfam" id="PF02517"/>
    </source>
</evidence>
<evidence type="ECO:0000313" key="4">
    <source>
        <dbReference type="EMBL" id="RQN24824.1"/>
    </source>
</evidence>
<comment type="caution">
    <text evidence="3">The sequence shown here is derived from an EMBL/GenBank/DDBJ whole genome shotgun (WGS) entry which is preliminary data.</text>
</comment>
<dbReference type="InterPro" id="IPR003675">
    <property type="entry name" value="Rce1/LyrA-like_dom"/>
</dbReference>
<dbReference type="GO" id="GO:0006508">
    <property type="term" value="P:proteolysis"/>
    <property type="evidence" value="ECO:0007669"/>
    <property type="project" value="UniProtKB-KW"/>
</dbReference>
<dbReference type="AlphaFoldDB" id="A0A6G4ZE66"/>
<keyword evidence="1" id="KW-1133">Transmembrane helix</keyword>
<proteinExistence type="predicted"/>
<feature type="transmembrane region" description="Helical" evidence="1">
    <location>
        <begin position="238"/>
        <end position="258"/>
    </location>
</feature>
<dbReference type="Proteomes" id="UP000273641">
    <property type="component" value="Unassembled WGS sequence"/>
</dbReference>
<evidence type="ECO:0000256" key="1">
    <source>
        <dbReference type="SAM" id="Phobius"/>
    </source>
</evidence>
<keyword evidence="3" id="KW-0482">Metalloprotease</keyword>
<feature type="transmembrane region" description="Helical" evidence="1">
    <location>
        <begin position="137"/>
        <end position="159"/>
    </location>
</feature>
<reference evidence="4 5" key="1">
    <citation type="submission" date="2018-11" db="EMBL/GenBank/DDBJ databases">
        <title>Draft genome sequences of potential pathogenic Clostridium perfringens from environmental surface water in the North West Province, South Africa.</title>
        <authorList>
            <person name="Fourie J.C.J."/>
            <person name="Sanko T.J."/>
            <person name="Bezuidenhout C."/>
            <person name="Mienie C."/>
            <person name="Adeleke R."/>
        </authorList>
    </citation>
    <scope>NUCLEOTIDE SEQUENCE [LARGE SCALE GENOMIC DNA]</scope>
    <source>
        <strain evidence="4 5">SC4-C13</strain>
    </source>
</reference>
<dbReference type="GO" id="GO:0004175">
    <property type="term" value="F:endopeptidase activity"/>
    <property type="evidence" value="ECO:0007669"/>
    <property type="project" value="UniProtKB-ARBA"/>
</dbReference>
<feature type="transmembrane region" description="Helical" evidence="1">
    <location>
        <begin position="20"/>
        <end position="44"/>
    </location>
</feature>
<keyword evidence="1" id="KW-0472">Membrane</keyword>
<dbReference type="RefSeq" id="WP_025649058.1">
    <property type="nucleotide sequence ID" value="NZ_CABHIS010000002.1"/>
</dbReference>
<dbReference type="InterPro" id="IPR052710">
    <property type="entry name" value="CAAX_protease"/>
</dbReference>
<feature type="domain" description="CAAX prenyl protease 2/Lysostaphin resistance protein A-like" evidence="2">
    <location>
        <begin position="145"/>
        <end position="231"/>
    </location>
</feature>
<dbReference type="EMBL" id="RQNR01000002">
    <property type="protein sequence ID" value="RQN24824.1"/>
    <property type="molecule type" value="Genomic_DNA"/>
</dbReference>
<dbReference type="PANTHER" id="PTHR36435:SF1">
    <property type="entry name" value="CAAX AMINO TERMINAL PROTEASE FAMILY PROTEIN"/>
    <property type="match status" value="1"/>
</dbReference>
<accession>A0A6G4ZE66</accession>
<keyword evidence="3" id="KW-0645">Protease</keyword>
<dbReference type="PANTHER" id="PTHR36435">
    <property type="entry name" value="SLR1288 PROTEIN"/>
    <property type="match status" value="1"/>
</dbReference>
<feature type="transmembrane region" description="Helical" evidence="1">
    <location>
        <begin position="180"/>
        <end position="213"/>
    </location>
</feature>
<evidence type="ECO:0000313" key="3">
    <source>
        <dbReference type="EMBL" id="NGT89892.1"/>
    </source>
</evidence>
<sequence length="267" mass="30184">MTLSENNIFKLIKNLFSLFLIYIGLQILASLISMTFMGILGLLLKQNLLSKSSNSLNFLVFDCIFQIMAIYFFSKTYKNKEFNIIKINNHISLKIIGKYSLISLGIGGISTLWILLANFLSNYLPFIKNSLEDFSNLISVFDGYPFLTIISVVILAPIFEELVFRGIIFNEASKVKGGIFPILVSGLLFGLFHVQPIQIVYTSILGIILAFVYSKTHSLPIVMFLHMLNNLAAISPESVKPIVMVVQVFCIIPMVYLLRKLYRESKV</sequence>
<feature type="transmembrane region" description="Helical" evidence="1">
    <location>
        <begin position="56"/>
        <end position="74"/>
    </location>
</feature>
<dbReference type="EMBL" id="JAALNF010000002">
    <property type="protein sequence ID" value="NGT89892.1"/>
    <property type="molecule type" value="Genomic_DNA"/>
</dbReference>
<feature type="transmembrane region" description="Helical" evidence="1">
    <location>
        <begin position="95"/>
        <end position="117"/>
    </location>
</feature>
<dbReference type="GO" id="GO:0008237">
    <property type="term" value="F:metallopeptidase activity"/>
    <property type="evidence" value="ECO:0007669"/>
    <property type="project" value="UniProtKB-KW"/>
</dbReference>
<reference evidence="3" key="2">
    <citation type="submission" date="2020-02" db="EMBL/GenBank/DDBJ databases">
        <title>Genomic Insights into the Phylogeny and Genetic Plasticity of the Human and Animal Enteric Pathogen Clostridium perfringens.</title>
        <authorList>
            <person name="Feng Y."/>
            <person name="Hu Y."/>
        </authorList>
    </citation>
    <scope>NUCLEOTIDE SEQUENCE</scope>
    <source>
        <strain evidence="3">CP-08</strain>
    </source>
</reference>